<dbReference type="Proteomes" id="UP001441944">
    <property type="component" value="Unassembled WGS sequence"/>
</dbReference>
<evidence type="ECO:0000259" key="1">
    <source>
        <dbReference type="Pfam" id="PF13682"/>
    </source>
</evidence>
<dbReference type="InterPro" id="IPR025991">
    <property type="entry name" value="Chemoreceptor_zinc-bind_dom"/>
</dbReference>
<gene>
    <name evidence="2" type="ORF">NBRC116598_41330</name>
</gene>
<reference evidence="2 3" key="1">
    <citation type="submission" date="2024-04" db="EMBL/GenBank/DDBJ databases">
        <title>Draft genome sequence of Pseudophaeobacter arcticus NBRC 116598.</title>
        <authorList>
            <person name="Miyakawa T."/>
            <person name="Kusuya Y."/>
            <person name="Miura T."/>
        </authorList>
    </citation>
    <scope>NUCLEOTIDE SEQUENCE [LARGE SCALE GENOMIC DNA]</scope>
    <source>
        <strain evidence="2 3">SU-CL00105</strain>
    </source>
</reference>
<feature type="domain" description="Chemoreceptor zinc-binding" evidence="1">
    <location>
        <begin position="17"/>
        <end position="84"/>
    </location>
</feature>
<accession>A0ABQ0AS39</accession>
<organism evidence="2 3">
    <name type="scientific">Pseudophaeobacter arcticus</name>
    <dbReference type="NCBI Taxonomy" id="385492"/>
    <lineage>
        <taxon>Bacteria</taxon>
        <taxon>Pseudomonadati</taxon>
        <taxon>Pseudomonadota</taxon>
        <taxon>Alphaproteobacteria</taxon>
        <taxon>Rhodobacterales</taxon>
        <taxon>Paracoccaceae</taxon>
        <taxon>Pseudophaeobacter</taxon>
    </lineage>
</organism>
<sequence length="126" mass="13953">MSKNEMLEEVQNAIRAHGAWKLRLKTAIATGSSSLKVDDVARDDCCDFGKWLYSNKISPATKQGMPFNVVKRLHSEFHQCAGSVLREATVGKRDAAKNMLDGPFTDKSETLVRALSKWKGEIQAGQ</sequence>
<protein>
    <recommendedName>
        <fullName evidence="1">Chemoreceptor zinc-binding domain-containing protein</fullName>
    </recommendedName>
</protein>
<keyword evidence="3" id="KW-1185">Reference proteome</keyword>
<evidence type="ECO:0000313" key="2">
    <source>
        <dbReference type="EMBL" id="GAA6198688.1"/>
    </source>
</evidence>
<name>A0ABQ0AS39_9RHOB</name>
<dbReference type="Pfam" id="PF13682">
    <property type="entry name" value="CZB"/>
    <property type="match status" value="1"/>
</dbReference>
<dbReference type="RefSeq" id="WP_353402643.1">
    <property type="nucleotide sequence ID" value="NZ_BAABWU010000028.1"/>
</dbReference>
<proteinExistence type="predicted"/>
<comment type="caution">
    <text evidence="2">The sequence shown here is derived from an EMBL/GenBank/DDBJ whole genome shotgun (WGS) entry which is preliminary data.</text>
</comment>
<evidence type="ECO:0000313" key="3">
    <source>
        <dbReference type="Proteomes" id="UP001441944"/>
    </source>
</evidence>
<dbReference type="EMBL" id="BAABWU010000028">
    <property type="protein sequence ID" value="GAA6198688.1"/>
    <property type="molecule type" value="Genomic_DNA"/>
</dbReference>
<dbReference type="Gene3D" id="1.20.120.30">
    <property type="entry name" value="Aspartate receptor, ligand-binding domain"/>
    <property type="match status" value="1"/>
</dbReference>